<dbReference type="SUPFAM" id="SSF53254">
    <property type="entry name" value="Phosphoglycerate mutase-like"/>
    <property type="match status" value="1"/>
</dbReference>
<keyword evidence="1" id="KW-0378">Hydrolase</keyword>
<dbReference type="InterPro" id="IPR013078">
    <property type="entry name" value="His_Pase_superF_clade-1"/>
</dbReference>
<feature type="non-terminal residue" evidence="2">
    <location>
        <position position="1"/>
    </location>
</feature>
<dbReference type="InterPro" id="IPR051695">
    <property type="entry name" value="Phosphoglycerate_Mutase"/>
</dbReference>
<evidence type="ECO:0000313" key="2">
    <source>
        <dbReference type="EMBL" id="RWS20408.1"/>
    </source>
</evidence>
<dbReference type="GO" id="GO:0043456">
    <property type="term" value="P:regulation of pentose-phosphate shunt"/>
    <property type="evidence" value="ECO:0007669"/>
    <property type="project" value="TreeGrafter"/>
</dbReference>
<dbReference type="GO" id="GO:0045820">
    <property type="term" value="P:negative regulation of glycolytic process"/>
    <property type="evidence" value="ECO:0007669"/>
    <property type="project" value="TreeGrafter"/>
</dbReference>
<name>A0A443RYV8_9ACAR</name>
<reference evidence="2 3" key="1">
    <citation type="journal article" date="2018" name="Gigascience">
        <title>Genomes of trombidid mites reveal novel predicted allergens and laterally-transferred genes associated with secondary metabolism.</title>
        <authorList>
            <person name="Dong X."/>
            <person name="Chaisiri K."/>
            <person name="Xia D."/>
            <person name="Armstrong S.D."/>
            <person name="Fang Y."/>
            <person name="Donnelly M.J."/>
            <person name="Kadowaki T."/>
            <person name="McGarry J.W."/>
            <person name="Darby A.C."/>
            <person name="Makepeace B.L."/>
        </authorList>
    </citation>
    <scope>NUCLEOTIDE SEQUENCE [LARGE SCALE GENOMIC DNA]</scope>
    <source>
        <strain evidence="2">UoL-UT</strain>
    </source>
</reference>
<evidence type="ECO:0000313" key="3">
    <source>
        <dbReference type="Proteomes" id="UP000288716"/>
    </source>
</evidence>
<gene>
    <name evidence="2" type="ORF">B4U80_14280</name>
</gene>
<organism evidence="2 3">
    <name type="scientific">Leptotrombidium deliense</name>
    <dbReference type="NCBI Taxonomy" id="299467"/>
    <lineage>
        <taxon>Eukaryota</taxon>
        <taxon>Metazoa</taxon>
        <taxon>Ecdysozoa</taxon>
        <taxon>Arthropoda</taxon>
        <taxon>Chelicerata</taxon>
        <taxon>Arachnida</taxon>
        <taxon>Acari</taxon>
        <taxon>Acariformes</taxon>
        <taxon>Trombidiformes</taxon>
        <taxon>Prostigmata</taxon>
        <taxon>Anystina</taxon>
        <taxon>Parasitengona</taxon>
        <taxon>Trombiculoidea</taxon>
        <taxon>Trombiculidae</taxon>
        <taxon>Leptotrombidium</taxon>
    </lineage>
</organism>
<dbReference type="VEuPathDB" id="VectorBase:LDEU011632"/>
<evidence type="ECO:0000256" key="1">
    <source>
        <dbReference type="ARBA" id="ARBA00022801"/>
    </source>
</evidence>
<dbReference type="InterPro" id="IPR029033">
    <property type="entry name" value="His_PPase_superfam"/>
</dbReference>
<dbReference type="GO" id="GO:0005829">
    <property type="term" value="C:cytosol"/>
    <property type="evidence" value="ECO:0007669"/>
    <property type="project" value="TreeGrafter"/>
</dbReference>
<dbReference type="PANTHER" id="PTHR46517:SF1">
    <property type="entry name" value="FRUCTOSE-2,6-BISPHOSPHATASE TIGAR"/>
    <property type="match status" value="1"/>
</dbReference>
<dbReference type="GO" id="GO:0004331">
    <property type="term" value="F:fructose-2,6-bisphosphate 2-phosphatase activity"/>
    <property type="evidence" value="ECO:0007669"/>
    <property type="project" value="TreeGrafter"/>
</dbReference>
<keyword evidence="3" id="KW-1185">Reference proteome</keyword>
<protein>
    <submittedName>
        <fullName evidence="2">Phosphoglycerate mutase-like protein</fullName>
    </submittedName>
</protein>
<accession>A0A443RYV8</accession>
<sequence>GKSWDDYLKIAGETGVKGTILGYVPEGGETDEDVGKRVEDFCSNVLLKNITPNSNVLMVTHGGVVMEFIKFAINSLGCDFNGQNAFAIHSNTAISVFRIQYNESKLLTAVCELLNSTDHLGEKVEDKVVFSILLEFGRIQLQRFHENFLESIRHLANDFNLHAYDK</sequence>
<proteinExistence type="predicted"/>
<comment type="caution">
    <text evidence="2">The sequence shown here is derived from an EMBL/GenBank/DDBJ whole genome shotgun (WGS) entry which is preliminary data.</text>
</comment>
<dbReference type="PANTHER" id="PTHR46517">
    <property type="entry name" value="FRUCTOSE-2,6-BISPHOSPHATASE TIGAR"/>
    <property type="match status" value="1"/>
</dbReference>
<dbReference type="STRING" id="299467.A0A443RYV8"/>
<dbReference type="EMBL" id="NCKV01017791">
    <property type="protein sequence ID" value="RWS20408.1"/>
    <property type="molecule type" value="Genomic_DNA"/>
</dbReference>
<dbReference type="OrthoDB" id="354304at2759"/>
<dbReference type="AlphaFoldDB" id="A0A443RYV8"/>
<dbReference type="Proteomes" id="UP000288716">
    <property type="component" value="Unassembled WGS sequence"/>
</dbReference>
<dbReference type="Pfam" id="PF00300">
    <property type="entry name" value="His_Phos_1"/>
    <property type="match status" value="1"/>
</dbReference>
<dbReference type="Gene3D" id="3.40.50.1240">
    <property type="entry name" value="Phosphoglycerate mutase-like"/>
    <property type="match status" value="1"/>
</dbReference>